<keyword evidence="13" id="KW-1185">Reference proteome</keyword>
<comment type="catalytic activity">
    <reaction evidence="9">
        <text>(sulfur carrier)-H + L-cysteine = (sulfur carrier)-SH + L-alanine</text>
        <dbReference type="Rhea" id="RHEA:43892"/>
        <dbReference type="Rhea" id="RHEA-COMP:14737"/>
        <dbReference type="Rhea" id="RHEA-COMP:14739"/>
        <dbReference type="ChEBI" id="CHEBI:29917"/>
        <dbReference type="ChEBI" id="CHEBI:35235"/>
        <dbReference type="ChEBI" id="CHEBI:57972"/>
        <dbReference type="ChEBI" id="CHEBI:64428"/>
        <dbReference type="EC" id="2.8.1.7"/>
    </reaction>
</comment>
<keyword evidence="6" id="KW-0663">Pyridoxal phosphate</keyword>
<dbReference type="EMBL" id="ACKZ01000008">
    <property type="protein sequence ID" value="EEW38095.1"/>
    <property type="molecule type" value="Genomic_DNA"/>
</dbReference>
<evidence type="ECO:0000256" key="6">
    <source>
        <dbReference type="ARBA" id="ARBA00022898"/>
    </source>
</evidence>
<evidence type="ECO:0000256" key="2">
    <source>
        <dbReference type="ARBA" id="ARBA00006490"/>
    </source>
</evidence>
<dbReference type="PROSITE" id="PS00595">
    <property type="entry name" value="AA_TRANSFER_CLASS_5"/>
    <property type="match status" value="1"/>
</dbReference>
<dbReference type="InterPro" id="IPR016454">
    <property type="entry name" value="Cysteine_dSase"/>
</dbReference>
<dbReference type="InterPro" id="IPR000192">
    <property type="entry name" value="Aminotrans_V_dom"/>
</dbReference>
<comment type="caution">
    <text evidence="12">The sequence shown here is derived from an EMBL/GenBank/DDBJ whole genome shotgun (WGS) entry which is preliminary data.</text>
</comment>
<dbReference type="GO" id="GO:0051536">
    <property type="term" value="F:iron-sulfur cluster binding"/>
    <property type="evidence" value="ECO:0007669"/>
    <property type="project" value="UniProtKB-KW"/>
</dbReference>
<dbReference type="STRING" id="638301.HMPREF0444_0339"/>
<dbReference type="PANTHER" id="PTHR11601:SF34">
    <property type="entry name" value="CYSTEINE DESULFURASE"/>
    <property type="match status" value="1"/>
</dbReference>
<dbReference type="GO" id="GO:0031071">
    <property type="term" value="F:cysteine desulfurase activity"/>
    <property type="evidence" value="ECO:0007669"/>
    <property type="project" value="UniProtKB-EC"/>
</dbReference>
<organism evidence="12 13">
    <name type="scientific">Granulicatella adiacens ATCC 49175</name>
    <dbReference type="NCBI Taxonomy" id="638301"/>
    <lineage>
        <taxon>Bacteria</taxon>
        <taxon>Bacillati</taxon>
        <taxon>Bacillota</taxon>
        <taxon>Bacilli</taxon>
        <taxon>Lactobacillales</taxon>
        <taxon>Carnobacteriaceae</taxon>
        <taxon>Granulicatella</taxon>
    </lineage>
</organism>
<evidence type="ECO:0000313" key="13">
    <source>
        <dbReference type="Proteomes" id="UP000005926"/>
    </source>
</evidence>
<dbReference type="InterPro" id="IPR015422">
    <property type="entry name" value="PyrdxlP-dep_Trfase_small"/>
</dbReference>
<dbReference type="Gene3D" id="3.40.640.10">
    <property type="entry name" value="Type I PLP-dependent aspartate aminotransferase-like (Major domain)"/>
    <property type="match status" value="1"/>
</dbReference>
<keyword evidence="12" id="KW-0032">Aminotransferase</keyword>
<feature type="domain" description="Aminotransferase class V" evidence="11">
    <location>
        <begin position="4"/>
        <end position="364"/>
    </location>
</feature>
<dbReference type="SUPFAM" id="SSF53383">
    <property type="entry name" value="PLP-dependent transferases"/>
    <property type="match status" value="1"/>
</dbReference>
<dbReference type="Gene3D" id="3.90.1150.10">
    <property type="entry name" value="Aspartate Aminotransferase, domain 1"/>
    <property type="match status" value="1"/>
</dbReference>
<dbReference type="GO" id="GO:0046872">
    <property type="term" value="F:metal ion binding"/>
    <property type="evidence" value="ECO:0007669"/>
    <property type="project" value="UniProtKB-KW"/>
</dbReference>
<dbReference type="InterPro" id="IPR015424">
    <property type="entry name" value="PyrdxlP-dep_Trfase"/>
</dbReference>
<comment type="similarity">
    <text evidence="2">Belongs to the class-V pyridoxal-phosphate-dependent aminotransferase family. NifS/IscS subfamily.</text>
</comment>
<evidence type="ECO:0000256" key="8">
    <source>
        <dbReference type="ARBA" id="ARBA00023014"/>
    </source>
</evidence>
<dbReference type="Proteomes" id="UP000005926">
    <property type="component" value="Unassembled WGS sequence"/>
</dbReference>
<dbReference type="AlphaFoldDB" id="C8NEJ4"/>
<proteinExistence type="inferred from homology"/>
<evidence type="ECO:0000256" key="7">
    <source>
        <dbReference type="ARBA" id="ARBA00023004"/>
    </source>
</evidence>
<gene>
    <name evidence="12" type="primary">iscS</name>
    <name evidence="12" type="ORF">HMPREF0444_0339</name>
</gene>
<evidence type="ECO:0000256" key="1">
    <source>
        <dbReference type="ARBA" id="ARBA00001933"/>
    </source>
</evidence>
<evidence type="ECO:0000256" key="10">
    <source>
        <dbReference type="RuleBase" id="RU004504"/>
    </source>
</evidence>
<dbReference type="RefSeq" id="WP_005605377.1">
    <property type="nucleotide sequence ID" value="NZ_CP102283.1"/>
</dbReference>
<accession>C8NEJ4</accession>
<dbReference type="HOGENOM" id="CLU_003433_0_0_9"/>
<keyword evidence="7" id="KW-0408">Iron</keyword>
<dbReference type="Pfam" id="PF00266">
    <property type="entry name" value="Aminotran_5"/>
    <property type="match status" value="1"/>
</dbReference>
<keyword evidence="8" id="KW-0411">Iron-sulfur</keyword>
<dbReference type="eggNOG" id="COG1104">
    <property type="taxonomic scope" value="Bacteria"/>
</dbReference>
<keyword evidence="5" id="KW-0479">Metal-binding</keyword>
<name>C8NEJ4_9LACT</name>
<evidence type="ECO:0000256" key="3">
    <source>
        <dbReference type="ARBA" id="ARBA00012239"/>
    </source>
</evidence>
<dbReference type="PIRSF" id="PIRSF005572">
    <property type="entry name" value="NifS"/>
    <property type="match status" value="1"/>
</dbReference>
<evidence type="ECO:0000313" key="12">
    <source>
        <dbReference type="EMBL" id="EEW38095.1"/>
    </source>
</evidence>
<dbReference type="Gene3D" id="1.10.260.50">
    <property type="match status" value="1"/>
</dbReference>
<dbReference type="GeneID" id="78411392"/>
<sequence>MVNYIDYAATTPVHPEVLEVITKEMSSFGNPSSVYRIGREQKQKIERVRKAILKELQASPHDAVIFTSSGSEGNNLVFESIREHFAEEKGHIIISAVEHPSVRKSAEFLEQDGFEVTYLAPNRDGSVEVSSVEKALREDTRLVSIMTVNNETGARFPIEEIAALLKNTPTYFHTDAVQAFAQEEINVDGIDYLTASGHKIYAPKGIGFLYKSKDAPIHALIKGGGQELGFRAGTENVPYILGLEKAIQIVVNRRDELIQTYQKLREYLIAELTQKGIAFEINGLANPKNPHICNLWLKGRKATQTLIFNDLKDVSVSAGSACSAGSVQISPVLSAMYPDERGRLEESIRLSFGMGSTKEDIDAFVDAL</sequence>
<comment type="cofactor">
    <cofactor evidence="1 10">
        <name>pyridoxal 5'-phosphate</name>
        <dbReference type="ChEBI" id="CHEBI:597326"/>
    </cofactor>
</comment>
<evidence type="ECO:0000256" key="9">
    <source>
        <dbReference type="ARBA" id="ARBA00050776"/>
    </source>
</evidence>
<evidence type="ECO:0000256" key="5">
    <source>
        <dbReference type="ARBA" id="ARBA00022723"/>
    </source>
</evidence>
<evidence type="ECO:0000256" key="4">
    <source>
        <dbReference type="ARBA" id="ARBA00022679"/>
    </source>
</evidence>
<reference evidence="12 13" key="1">
    <citation type="submission" date="2009-08" db="EMBL/GenBank/DDBJ databases">
        <authorList>
            <person name="Muzny D."/>
            <person name="Qin X."/>
            <person name="Deng J."/>
            <person name="Jiang H."/>
            <person name="Liu Y."/>
            <person name="Qu J."/>
            <person name="Song X.-Z."/>
            <person name="Zhang L."/>
            <person name="Thornton R."/>
            <person name="Coyle M."/>
            <person name="Francisco L."/>
            <person name="Jackson L."/>
            <person name="Javaid M."/>
            <person name="Korchina V."/>
            <person name="Kovar C."/>
            <person name="Mata R."/>
            <person name="Mathew T."/>
            <person name="Ngo R."/>
            <person name="Nguyen L."/>
            <person name="Nguyen N."/>
            <person name="Okwuonu G."/>
            <person name="Ongeri F."/>
            <person name="Pham C."/>
            <person name="Simmons D."/>
            <person name="Wilczek-Boney K."/>
            <person name="Hale W."/>
            <person name="Jakkamsetti A."/>
            <person name="Pham P."/>
            <person name="Ruth R."/>
            <person name="San Lucas F."/>
            <person name="Warren J."/>
            <person name="Zhang J."/>
            <person name="Zhao Z."/>
            <person name="Zhou C."/>
            <person name="Zhu D."/>
            <person name="Lee S."/>
            <person name="Bess C."/>
            <person name="Blankenburg K."/>
            <person name="Forbes L."/>
            <person name="Fu Q."/>
            <person name="Gubbala S."/>
            <person name="Hirani K."/>
            <person name="Jayaseelan J.C."/>
            <person name="Lara F."/>
            <person name="Munidasa M."/>
            <person name="Palculict T."/>
            <person name="Patil S."/>
            <person name="Pu L.-L."/>
            <person name="Saada N."/>
            <person name="Tang L."/>
            <person name="Weissenberger G."/>
            <person name="Zhu Y."/>
            <person name="Hemphill L."/>
            <person name="Shang Y."/>
            <person name="Youmans B."/>
            <person name="Ayvaz T."/>
            <person name="Ross M."/>
            <person name="Santibanez J."/>
            <person name="Aqrawi P."/>
            <person name="Gross S."/>
            <person name="Joshi V."/>
            <person name="Fowler G."/>
            <person name="Nazareth L."/>
            <person name="Reid J."/>
            <person name="Worley K."/>
            <person name="Petrosino J."/>
            <person name="Highlander S."/>
            <person name="Gibbs R."/>
        </authorList>
    </citation>
    <scope>NUCLEOTIDE SEQUENCE [LARGE SCALE GENOMIC DNA]</scope>
    <source>
        <strain evidence="12 13">ATCC 49175</strain>
    </source>
</reference>
<keyword evidence="4 12" id="KW-0808">Transferase</keyword>
<dbReference type="GO" id="GO:0008483">
    <property type="term" value="F:transaminase activity"/>
    <property type="evidence" value="ECO:0007669"/>
    <property type="project" value="UniProtKB-KW"/>
</dbReference>
<dbReference type="EC" id="2.8.1.7" evidence="3"/>
<evidence type="ECO:0000259" key="11">
    <source>
        <dbReference type="Pfam" id="PF00266"/>
    </source>
</evidence>
<dbReference type="InterPro" id="IPR020578">
    <property type="entry name" value="Aminotrans_V_PyrdxlP_BS"/>
</dbReference>
<dbReference type="InterPro" id="IPR015421">
    <property type="entry name" value="PyrdxlP-dep_Trfase_major"/>
</dbReference>
<dbReference type="PANTHER" id="PTHR11601">
    <property type="entry name" value="CYSTEINE DESULFURYLASE FAMILY MEMBER"/>
    <property type="match status" value="1"/>
</dbReference>
<protein>
    <recommendedName>
        <fullName evidence="3">cysteine desulfurase</fullName>
        <ecNumber evidence="3">2.8.1.7</ecNumber>
    </recommendedName>
</protein>